<name>A0ABP1KS37_9EUKA</name>
<gene>
    <name evidence="1" type="ORF">HINF_LOCUS52656</name>
</gene>
<comment type="caution">
    <text evidence="1">The sequence shown here is derived from an EMBL/GenBank/DDBJ whole genome shotgun (WGS) entry which is preliminary data.</text>
</comment>
<protein>
    <submittedName>
        <fullName evidence="1">Hypothetical_protein</fullName>
    </submittedName>
</protein>
<evidence type="ECO:0000313" key="2">
    <source>
        <dbReference type="Proteomes" id="UP001642409"/>
    </source>
</evidence>
<proteinExistence type="predicted"/>
<accession>A0ABP1KS37</accession>
<sequence length="191" mass="22041">MEIHSSIIQNLIAQRKEIQNSIDYIISKPITRQSSQCNELNCIEPTYASNSLLSKVFNELLSRPAQPLTFSCSVLDSIPINLQCLKIETLCSLIKAQCQQLCQLPNKQVIELRLCKNKYQEVKTLIYDLDNVLRSNILYFIQMLQKISKIPEYQINIQSLSTNIAVDIFQGFKIGDEKLLKFLIEFAFEFE</sequence>
<organism evidence="1 2">
    <name type="scientific">Hexamita inflata</name>
    <dbReference type="NCBI Taxonomy" id="28002"/>
    <lineage>
        <taxon>Eukaryota</taxon>
        <taxon>Metamonada</taxon>
        <taxon>Diplomonadida</taxon>
        <taxon>Hexamitidae</taxon>
        <taxon>Hexamitinae</taxon>
        <taxon>Hexamita</taxon>
    </lineage>
</organism>
<reference evidence="1 2" key="1">
    <citation type="submission" date="2024-07" db="EMBL/GenBank/DDBJ databases">
        <authorList>
            <person name="Akdeniz Z."/>
        </authorList>
    </citation>
    <scope>NUCLEOTIDE SEQUENCE [LARGE SCALE GENOMIC DNA]</scope>
</reference>
<keyword evidence="2" id="KW-1185">Reference proteome</keyword>
<evidence type="ECO:0000313" key="1">
    <source>
        <dbReference type="EMBL" id="CAL6066745.1"/>
    </source>
</evidence>
<dbReference type="Proteomes" id="UP001642409">
    <property type="component" value="Unassembled WGS sequence"/>
</dbReference>
<dbReference type="EMBL" id="CAXDID020000264">
    <property type="protein sequence ID" value="CAL6066745.1"/>
    <property type="molecule type" value="Genomic_DNA"/>
</dbReference>